<dbReference type="HOGENOM" id="CLU_084250_0_0_1"/>
<dbReference type="OrthoDB" id="4147336at2759"/>
<name>A0A0D2CQR9_9EURO</name>
<dbReference type="AlphaFoldDB" id="A0A0D2CQR9"/>
<proteinExistence type="predicted"/>
<protein>
    <recommendedName>
        <fullName evidence="4">C2H2-type domain-containing protein</fullName>
    </recommendedName>
</protein>
<evidence type="ECO:0000313" key="2">
    <source>
        <dbReference type="EMBL" id="KIW33528.1"/>
    </source>
</evidence>
<sequence length="288" mass="31340">MSDHGVDPAYLELVARDVAFRIAVQDFIHHHPPESVTPFVRGALHNMVFSYYGTSQNMQMQRHILQLHDTYNLEGLMDMALLDNIRQTVNAPATMDPTQSPVAYGGSPAQISALSTFPSNQVQPGPLNAAAPSPNGNANTNTNLLSGNPSSPVMAAASNGTINRNPAGTERCVTTKDGDPRWAYKCDACGHEIRFRSEFVRHVKIALGRVGFRIVKADPANDPLWYGMDDAGNVYTGDIVARQGARAGMKPRIPPPCGPQITAHRKQIRMDATDNHADDGEEDEEANE</sequence>
<reference evidence="2 3" key="1">
    <citation type="submission" date="2015-01" db="EMBL/GenBank/DDBJ databases">
        <title>The Genome Sequence of Cladophialophora immunda CBS83496.</title>
        <authorList>
            <consortium name="The Broad Institute Genomics Platform"/>
            <person name="Cuomo C."/>
            <person name="de Hoog S."/>
            <person name="Gorbushina A."/>
            <person name="Stielow B."/>
            <person name="Teixiera M."/>
            <person name="Abouelleil A."/>
            <person name="Chapman S.B."/>
            <person name="Priest M."/>
            <person name="Young S.K."/>
            <person name="Wortman J."/>
            <person name="Nusbaum C."/>
            <person name="Birren B."/>
        </authorList>
    </citation>
    <scope>NUCLEOTIDE SEQUENCE [LARGE SCALE GENOMIC DNA]</scope>
    <source>
        <strain evidence="2 3">CBS 83496</strain>
    </source>
</reference>
<dbReference type="RefSeq" id="XP_016253744.1">
    <property type="nucleotide sequence ID" value="XM_016386816.1"/>
</dbReference>
<feature type="region of interest" description="Disordered" evidence="1">
    <location>
        <begin position="248"/>
        <end position="288"/>
    </location>
</feature>
<feature type="compositionally biased region" description="Acidic residues" evidence="1">
    <location>
        <begin position="279"/>
        <end position="288"/>
    </location>
</feature>
<evidence type="ECO:0000313" key="3">
    <source>
        <dbReference type="Proteomes" id="UP000054466"/>
    </source>
</evidence>
<gene>
    <name evidence="2" type="ORF">PV07_00369</name>
</gene>
<dbReference type="EMBL" id="KN847040">
    <property type="protein sequence ID" value="KIW33528.1"/>
    <property type="molecule type" value="Genomic_DNA"/>
</dbReference>
<dbReference type="VEuPathDB" id="FungiDB:PV07_00369"/>
<keyword evidence="3" id="KW-1185">Reference proteome</keyword>
<feature type="region of interest" description="Disordered" evidence="1">
    <location>
        <begin position="116"/>
        <end position="145"/>
    </location>
</feature>
<feature type="compositionally biased region" description="Basic and acidic residues" evidence="1">
    <location>
        <begin position="268"/>
        <end position="278"/>
    </location>
</feature>
<accession>A0A0D2CQR9</accession>
<feature type="compositionally biased region" description="Low complexity" evidence="1">
    <location>
        <begin position="124"/>
        <end position="145"/>
    </location>
</feature>
<evidence type="ECO:0008006" key="4">
    <source>
        <dbReference type="Google" id="ProtNLM"/>
    </source>
</evidence>
<organism evidence="2 3">
    <name type="scientific">Cladophialophora immunda</name>
    <dbReference type="NCBI Taxonomy" id="569365"/>
    <lineage>
        <taxon>Eukaryota</taxon>
        <taxon>Fungi</taxon>
        <taxon>Dikarya</taxon>
        <taxon>Ascomycota</taxon>
        <taxon>Pezizomycotina</taxon>
        <taxon>Eurotiomycetes</taxon>
        <taxon>Chaetothyriomycetidae</taxon>
        <taxon>Chaetothyriales</taxon>
        <taxon>Herpotrichiellaceae</taxon>
        <taxon>Cladophialophora</taxon>
    </lineage>
</organism>
<dbReference type="GeneID" id="27339563"/>
<dbReference type="Proteomes" id="UP000054466">
    <property type="component" value="Unassembled WGS sequence"/>
</dbReference>
<evidence type="ECO:0000256" key="1">
    <source>
        <dbReference type="SAM" id="MobiDB-lite"/>
    </source>
</evidence>